<gene>
    <name evidence="1" type="ORF">B8V81_0403</name>
</gene>
<comment type="caution">
    <text evidence="1">The sequence shown here is derived from an EMBL/GenBank/DDBJ whole genome shotgun (WGS) entry which is preliminary data.</text>
</comment>
<protein>
    <submittedName>
        <fullName evidence="1">Uncharacterized protein</fullName>
    </submittedName>
</protein>
<reference evidence="1 2" key="1">
    <citation type="submission" date="2017-05" db="EMBL/GenBank/DDBJ databases">
        <title>Functional genome analysis of Paenibacillus pasadenensis strain R16: insights on endophytic life style and antifungal activity.</title>
        <authorList>
            <person name="Passera A."/>
            <person name="Marcolungo L."/>
            <person name="Casati P."/>
            <person name="Brasca M."/>
            <person name="Quaglino F."/>
            <person name="Delledonne M."/>
        </authorList>
    </citation>
    <scope>NUCLEOTIDE SEQUENCE [LARGE SCALE GENOMIC DNA]</scope>
    <source>
        <strain evidence="1 2">R16</strain>
    </source>
</reference>
<sequence>MSTWTLRYAGGEKEPQELVFRRQSELNAYLHSLTVSELLRIRVYDADERHMCGKTYIYTYLH</sequence>
<dbReference type="RefSeq" id="WP_028598897.1">
    <property type="nucleotide sequence ID" value="NZ_BIMM01000058.1"/>
</dbReference>
<organism evidence="1 2">
    <name type="scientific">Paenibacillus pasadenensis</name>
    <dbReference type="NCBI Taxonomy" id="217090"/>
    <lineage>
        <taxon>Bacteria</taxon>
        <taxon>Bacillati</taxon>
        <taxon>Bacillota</taxon>
        <taxon>Bacilli</taxon>
        <taxon>Bacillales</taxon>
        <taxon>Paenibacillaceae</taxon>
        <taxon>Paenibacillus</taxon>
    </lineage>
</organism>
<evidence type="ECO:0000313" key="2">
    <source>
        <dbReference type="Proteomes" id="UP000234789"/>
    </source>
</evidence>
<dbReference type="OrthoDB" id="2627294at2"/>
<dbReference type="Proteomes" id="UP000234789">
    <property type="component" value="Unassembled WGS sequence"/>
</dbReference>
<name>A0A2N5ND43_9BACL</name>
<proteinExistence type="predicted"/>
<evidence type="ECO:0000313" key="1">
    <source>
        <dbReference type="EMBL" id="PLT48271.1"/>
    </source>
</evidence>
<dbReference type="AlphaFoldDB" id="A0A2N5ND43"/>
<dbReference type="EMBL" id="NFEZ01000001">
    <property type="protein sequence ID" value="PLT48271.1"/>
    <property type="molecule type" value="Genomic_DNA"/>
</dbReference>
<accession>A0A2N5ND43</accession>
<keyword evidence="2" id="KW-1185">Reference proteome</keyword>